<evidence type="ECO:0008006" key="14">
    <source>
        <dbReference type="Google" id="ProtNLM"/>
    </source>
</evidence>
<dbReference type="PROSITE" id="PS00813">
    <property type="entry name" value="IF4E"/>
    <property type="match status" value="1"/>
</dbReference>
<feature type="region of interest" description="Disordered" evidence="9">
    <location>
        <begin position="638"/>
        <end position="657"/>
    </location>
</feature>
<dbReference type="InterPro" id="IPR011707">
    <property type="entry name" value="Cu-oxidase-like_N"/>
</dbReference>
<proteinExistence type="inferred from homology"/>
<protein>
    <recommendedName>
        <fullName evidence="14">Eukaryotic translation initiation factor 4E</fullName>
    </recommendedName>
</protein>
<evidence type="ECO:0000313" key="12">
    <source>
        <dbReference type="EMBL" id="OQO01072.1"/>
    </source>
</evidence>
<accession>A0A1V8SQ95</accession>
<dbReference type="Gene3D" id="3.30.760.10">
    <property type="entry name" value="RNA Cap, Translation Initiation Factor Eif4e"/>
    <property type="match status" value="1"/>
</dbReference>
<dbReference type="Pfam" id="PF07732">
    <property type="entry name" value="Cu-oxidase_3"/>
    <property type="match status" value="1"/>
</dbReference>
<comment type="subunit">
    <text evidence="8">eIF4F is a multi-subunit complex, the composition of which varies with external and internal environmental conditions. It is composed of at least eIF4A, eIF4E and eIF4G. eIF4E is also known to interact with other partners.</text>
</comment>
<comment type="similarity">
    <text evidence="3">Belongs to the multicopper oxidase family.</text>
</comment>
<evidence type="ECO:0000256" key="9">
    <source>
        <dbReference type="SAM" id="MobiDB-lite"/>
    </source>
</evidence>
<dbReference type="EMBL" id="NAJO01000032">
    <property type="protein sequence ID" value="OQO01072.1"/>
    <property type="molecule type" value="Genomic_DNA"/>
</dbReference>
<keyword evidence="6" id="KW-0560">Oxidoreductase</keyword>
<comment type="function">
    <text evidence="1">Recognizes and binds the 7-methylguanosine-containing mRNA cap during an early step in the initiation of protein synthesis and facilitates ribosome binding by inducing the unwinding of the mRNAs secondary structures.</text>
</comment>
<keyword evidence="5" id="KW-0694">RNA-binding</keyword>
<dbReference type="AlphaFoldDB" id="A0A1V8SQ95"/>
<dbReference type="GO" id="GO:0003723">
    <property type="term" value="F:RNA binding"/>
    <property type="evidence" value="ECO:0007669"/>
    <property type="project" value="UniProtKB-KW"/>
</dbReference>
<evidence type="ECO:0000256" key="5">
    <source>
        <dbReference type="ARBA" id="ARBA00022884"/>
    </source>
</evidence>
<sequence>MFQYTLPLGSVAVPSYTTNVNGVPVEYYEITIEAFQAQMYPDLGPANFVGYNGTVPGPTFMIKRGTETVVRFLNKGTVSAAVHLHGSYTHAAWDGWAADEMEVGQWKDYYYPNSENARSIWYHDHADGHTAPDAYYGQSGIYIIYDPEEDALGLPSGKYDVPLAISDKMYQSNGDLADPTGNRMSFWGDIIHVNNQPWPFLATEPRKYRLRVYDMSLSRPYDLYFVAPDGSWLDFVVIGSDSGLFGGPVKTNDLTIAPGERYEIVVDFGKFAGQNITLGNKMAQQQVQEFQNTDKVMLFQVGENVSDSSNNGDVPSVLNPNIQWPEKRTTVDHVFNFQMGGDDMWTINGIDFNNVNNRVLARPPQGTVELWEVRHTGGPAIHPVHIHLVNLQVVSRSGGSRGLLPYETAGLKDVVLLEPGEIVQVLAYYGPWNGLYMFHCHNLIHEDHAMMDVFNVTLLTEMGYDYNSTTSYADPKDTRFIATDYNEDAFSDESVASAVNALANLNAYAPVNSIIAAQEAHYATAGYNGESATGAPSQTAAPESSGYGFATSTTAEFASGFTTMATPVMARPTWGGQGGNQRNRGGNSNVPTGRPRMPPEHNTIATPSTTHPPLHAHHLYRYLRYHPPHRRHVDLTTIPISPDGTDSKPQHDSVNGAGSDNIVTVFDDPENFNVKHQLQNKWTLWFTKPPSGKQDWNELLKEVITFESVEEFWGIYNNITPASELAQKSDYHLFKTGVRPEWEDVQNKHGGRWAYTFKNSKANDEVWLHLMLAAIGETLEDDDDNEVMGVNVNIRKAFWRVGLWTRTAGQSPKGKAAEGADPKESQKRLERLGKAFKEVLQLPAQDMVEFAGHAESAHTGSSRAKAKYSL</sequence>
<evidence type="ECO:0000256" key="7">
    <source>
        <dbReference type="ARBA" id="ARBA00023008"/>
    </source>
</evidence>
<dbReference type="SUPFAM" id="SSF49503">
    <property type="entry name" value="Cupredoxins"/>
    <property type="match status" value="3"/>
</dbReference>
<dbReference type="Pfam" id="PF01652">
    <property type="entry name" value="IF4E"/>
    <property type="match status" value="1"/>
</dbReference>
<dbReference type="InterPro" id="IPR002355">
    <property type="entry name" value="Cu_oxidase_Cu_BS"/>
</dbReference>
<feature type="domain" description="Plastocyanin-like" evidence="10">
    <location>
        <begin position="335"/>
        <end position="456"/>
    </location>
</feature>
<dbReference type="InterPro" id="IPR001040">
    <property type="entry name" value="TIF_eIF_4E"/>
</dbReference>
<dbReference type="SUPFAM" id="SSF55418">
    <property type="entry name" value="eIF4e-like"/>
    <property type="match status" value="1"/>
</dbReference>
<evidence type="ECO:0000256" key="8">
    <source>
        <dbReference type="ARBA" id="ARBA00062860"/>
    </source>
</evidence>
<dbReference type="FunFam" id="3.30.760.10:FF:000004">
    <property type="entry name" value="Eukaryotic translation initiation factor 4E-1"/>
    <property type="match status" value="1"/>
</dbReference>
<dbReference type="PANTHER" id="PTHR48267:SF1">
    <property type="entry name" value="BILIRUBIN OXIDASE"/>
    <property type="match status" value="1"/>
</dbReference>
<evidence type="ECO:0000259" key="11">
    <source>
        <dbReference type="Pfam" id="PF07732"/>
    </source>
</evidence>
<dbReference type="InterPro" id="IPR019770">
    <property type="entry name" value="TIF_eIF_4E_CS"/>
</dbReference>
<dbReference type="GO" id="GO:0003743">
    <property type="term" value="F:translation initiation factor activity"/>
    <property type="evidence" value="ECO:0007669"/>
    <property type="project" value="InterPro"/>
</dbReference>
<dbReference type="Gene3D" id="2.60.40.420">
    <property type="entry name" value="Cupredoxins - blue copper proteins"/>
    <property type="match status" value="3"/>
</dbReference>
<dbReference type="Pfam" id="PF07731">
    <property type="entry name" value="Cu-oxidase_2"/>
    <property type="match status" value="1"/>
</dbReference>
<dbReference type="GO" id="GO:0016491">
    <property type="term" value="F:oxidoreductase activity"/>
    <property type="evidence" value="ECO:0007669"/>
    <property type="project" value="UniProtKB-KW"/>
</dbReference>
<keyword evidence="13" id="KW-1185">Reference proteome</keyword>
<evidence type="ECO:0000256" key="2">
    <source>
        <dbReference type="ARBA" id="ARBA00009860"/>
    </source>
</evidence>
<reference evidence="13" key="1">
    <citation type="submission" date="2017-03" db="EMBL/GenBank/DDBJ databases">
        <title>Genomes of endolithic fungi from Antarctica.</title>
        <authorList>
            <person name="Coleine C."/>
            <person name="Masonjones S."/>
            <person name="Stajich J.E."/>
        </authorList>
    </citation>
    <scope>NUCLEOTIDE SEQUENCE [LARGE SCALE GENOMIC DNA]</scope>
    <source>
        <strain evidence="13">CCFEE 5527</strain>
    </source>
</reference>
<comment type="similarity">
    <text evidence="2">Belongs to the eukaryotic initiation factor 4E family.</text>
</comment>
<dbReference type="PANTHER" id="PTHR48267">
    <property type="entry name" value="CUPREDOXIN SUPERFAMILY PROTEIN"/>
    <property type="match status" value="1"/>
</dbReference>
<evidence type="ECO:0000256" key="6">
    <source>
        <dbReference type="ARBA" id="ARBA00023002"/>
    </source>
</evidence>
<dbReference type="InParanoid" id="A0A1V8SQ95"/>
<dbReference type="InterPro" id="IPR045087">
    <property type="entry name" value="Cu-oxidase_fam"/>
</dbReference>
<evidence type="ECO:0000259" key="10">
    <source>
        <dbReference type="Pfam" id="PF07731"/>
    </source>
</evidence>
<evidence type="ECO:0000313" key="13">
    <source>
        <dbReference type="Proteomes" id="UP000192596"/>
    </source>
</evidence>
<dbReference type="OrthoDB" id="262547at2759"/>
<dbReference type="InterPro" id="IPR011706">
    <property type="entry name" value="Cu-oxidase_C"/>
</dbReference>
<keyword evidence="4" id="KW-0479">Metal-binding</keyword>
<feature type="region of interest" description="Disordered" evidence="9">
    <location>
        <begin position="571"/>
        <end position="612"/>
    </location>
</feature>
<evidence type="ECO:0000256" key="4">
    <source>
        <dbReference type="ARBA" id="ARBA00022723"/>
    </source>
</evidence>
<dbReference type="STRING" id="1507870.A0A1V8SQ95"/>
<dbReference type="Proteomes" id="UP000192596">
    <property type="component" value="Unassembled WGS sequence"/>
</dbReference>
<dbReference type="InterPro" id="IPR023398">
    <property type="entry name" value="TIF_eIF4e-like"/>
</dbReference>
<evidence type="ECO:0000256" key="1">
    <source>
        <dbReference type="ARBA" id="ARBA00003021"/>
    </source>
</evidence>
<comment type="caution">
    <text evidence="12">The sequence shown here is derived from an EMBL/GenBank/DDBJ whole genome shotgun (WGS) entry which is preliminary data.</text>
</comment>
<dbReference type="PROSITE" id="PS00080">
    <property type="entry name" value="MULTICOPPER_OXIDASE2"/>
    <property type="match status" value="1"/>
</dbReference>
<name>A0A1V8SQ95_9PEZI</name>
<evidence type="ECO:0000256" key="3">
    <source>
        <dbReference type="ARBA" id="ARBA00010609"/>
    </source>
</evidence>
<dbReference type="GO" id="GO:0005507">
    <property type="term" value="F:copper ion binding"/>
    <property type="evidence" value="ECO:0007669"/>
    <property type="project" value="InterPro"/>
</dbReference>
<dbReference type="GO" id="GO:0005737">
    <property type="term" value="C:cytoplasm"/>
    <property type="evidence" value="ECO:0007669"/>
    <property type="project" value="InterPro"/>
</dbReference>
<keyword evidence="7" id="KW-0186">Copper</keyword>
<gene>
    <name evidence="12" type="ORF">B0A48_13315</name>
</gene>
<feature type="domain" description="Plastocyanin-like" evidence="11">
    <location>
        <begin position="38"/>
        <end position="148"/>
    </location>
</feature>
<organism evidence="12 13">
    <name type="scientific">Cryoendolithus antarcticus</name>
    <dbReference type="NCBI Taxonomy" id="1507870"/>
    <lineage>
        <taxon>Eukaryota</taxon>
        <taxon>Fungi</taxon>
        <taxon>Dikarya</taxon>
        <taxon>Ascomycota</taxon>
        <taxon>Pezizomycotina</taxon>
        <taxon>Dothideomycetes</taxon>
        <taxon>Dothideomycetidae</taxon>
        <taxon>Cladosporiales</taxon>
        <taxon>Cladosporiaceae</taxon>
        <taxon>Cryoendolithus</taxon>
    </lineage>
</organism>
<dbReference type="InterPro" id="IPR008972">
    <property type="entry name" value="Cupredoxin"/>
</dbReference>